<evidence type="ECO:0000313" key="3">
    <source>
        <dbReference type="WBParaSite" id="TREG1_141500.1"/>
    </source>
</evidence>
<protein>
    <submittedName>
        <fullName evidence="3">Uncharacterized protein</fullName>
    </submittedName>
</protein>
<sequence>MVKSIKRVSTVKRLRSNTSQPSEGLSSVDNSTLFTPAIPRVMVSDIMEELAENAACSKNDLLTLQKSIAELQSKFDSIMPLTQLCDPPQNICFESLIKSERIIDYLAEEAVKRIMSLHNVLAYNIPDREPIAKLKNSCLKACNMSLTECQVLRLRKKSANHSCPVLFKFRSTEEARNFLKSGKKIGSSTPYTNIRVAPDLTPCQRRCRSGTVNPDNSNRITVDDVPCVIPSIEISDHGMQQTFSQVVANVSQALYNDIDADTEMVDIDESTGNNVEIHRFHTDAKVKTPKPSKPIPLVVQPLPYKSVTPLSDNPHSVKHQSNVATQVGKFSRRYDKRPISIKKTKAHEVFKPQKPYIACADCPVSHHQPDNHKIGEKEVNKLNTKPGARKLFDKKETKAPVGLLCKRKSNMVDEAPRGRPNWCQVESQFYRIPNSRQTAQQSSRYCSAHPLRKPLVNQPTSNILSTESYRKYPKHRPQTTFSKPTEPIHISYVSSGEHVPISAQNLPWSDEYQKQIPTLHSYTGNKLPNTHIGYTLGQDFHQRQLTETPGIMHIARMISDQFLAGIANSLQLGQGIFPGR</sequence>
<feature type="compositionally biased region" description="Polar residues" evidence="1">
    <location>
        <begin position="16"/>
        <end position="27"/>
    </location>
</feature>
<feature type="region of interest" description="Disordered" evidence="1">
    <location>
        <begin position="1"/>
        <end position="27"/>
    </location>
</feature>
<organism evidence="2 3">
    <name type="scientific">Trichobilharzia regenti</name>
    <name type="common">Nasal bird schistosome</name>
    <dbReference type="NCBI Taxonomy" id="157069"/>
    <lineage>
        <taxon>Eukaryota</taxon>
        <taxon>Metazoa</taxon>
        <taxon>Spiralia</taxon>
        <taxon>Lophotrochozoa</taxon>
        <taxon>Platyhelminthes</taxon>
        <taxon>Trematoda</taxon>
        <taxon>Digenea</taxon>
        <taxon>Strigeidida</taxon>
        <taxon>Schistosomatoidea</taxon>
        <taxon>Schistosomatidae</taxon>
        <taxon>Trichobilharzia</taxon>
    </lineage>
</organism>
<dbReference type="WBParaSite" id="TREG1_141500.1">
    <property type="protein sequence ID" value="TREG1_141500.1"/>
    <property type="gene ID" value="TREG1_141500"/>
</dbReference>
<accession>A0AA85J8Y2</accession>
<dbReference type="AlphaFoldDB" id="A0AA85J8Y2"/>
<name>A0AA85J8Y2_TRIRE</name>
<reference evidence="3" key="2">
    <citation type="submission" date="2023-11" db="UniProtKB">
        <authorList>
            <consortium name="WormBaseParasite"/>
        </authorList>
    </citation>
    <scope>IDENTIFICATION</scope>
</reference>
<proteinExistence type="predicted"/>
<dbReference type="Proteomes" id="UP000050795">
    <property type="component" value="Unassembled WGS sequence"/>
</dbReference>
<keyword evidence="2" id="KW-1185">Reference proteome</keyword>
<evidence type="ECO:0000256" key="1">
    <source>
        <dbReference type="SAM" id="MobiDB-lite"/>
    </source>
</evidence>
<feature type="compositionally biased region" description="Basic residues" evidence="1">
    <location>
        <begin position="1"/>
        <end position="15"/>
    </location>
</feature>
<evidence type="ECO:0000313" key="2">
    <source>
        <dbReference type="Proteomes" id="UP000050795"/>
    </source>
</evidence>
<reference evidence="2" key="1">
    <citation type="submission" date="2022-06" db="EMBL/GenBank/DDBJ databases">
        <authorList>
            <person name="Berger JAMES D."/>
            <person name="Berger JAMES D."/>
        </authorList>
    </citation>
    <scope>NUCLEOTIDE SEQUENCE [LARGE SCALE GENOMIC DNA]</scope>
</reference>